<keyword evidence="2" id="KW-1185">Reference proteome</keyword>
<organism evidence="1 2">
    <name type="scientific">Perca flavescens</name>
    <name type="common">American yellow perch</name>
    <name type="synonym">Morone flavescens</name>
    <dbReference type="NCBI Taxonomy" id="8167"/>
    <lineage>
        <taxon>Eukaryota</taxon>
        <taxon>Metazoa</taxon>
        <taxon>Chordata</taxon>
        <taxon>Craniata</taxon>
        <taxon>Vertebrata</taxon>
        <taxon>Euteleostomi</taxon>
        <taxon>Actinopterygii</taxon>
        <taxon>Neopterygii</taxon>
        <taxon>Teleostei</taxon>
        <taxon>Neoteleostei</taxon>
        <taxon>Acanthomorphata</taxon>
        <taxon>Eupercaria</taxon>
        <taxon>Perciformes</taxon>
        <taxon>Percoidei</taxon>
        <taxon>Percidae</taxon>
        <taxon>Percinae</taxon>
        <taxon>Perca</taxon>
    </lineage>
</organism>
<accession>A0A484DFK3</accession>
<evidence type="ECO:0000313" key="2">
    <source>
        <dbReference type="Proteomes" id="UP000295070"/>
    </source>
</evidence>
<dbReference type="Proteomes" id="UP000295070">
    <property type="component" value="Chromosome 4"/>
</dbReference>
<proteinExistence type="predicted"/>
<protein>
    <submittedName>
        <fullName evidence="1">Uncharacterized protein</fullName>
    </submittedName>
</protein>
<name>A0A484DFK3_PERFV</name>
<dbReference type="EMBL" id="SCKG01000004">
    <property type="protein sequence ID" value="TDH13440.1"/>
    <property type="molecule type" value="Genomic_DNA"/>
</dbReference>
<evidence type="ECO:0000313" key="1">
    <source>
        <dbReference type="EMBL" id="TDH13440.1"/>
    </source>
</evidence>
<sequence>MGHCRTSGCISMLHLDPSAAPTFTSKITFILLSSPTGKESRPFFISSFLRQEHKQPTAALRSHPSTARALLLSIQASILFHNYPSARPWEASEVEGKCVYCIKRTPNWLSH</sequence>
<comment type="caution">
    <text evidence="1">The sequence shown here is derived from an EMBL/GenBank/DDBJ whole genome shotgun (WGS) entry which is preliminary data.</text>
</comment>
<reference evidence="1 2" key="1">
    <citation type="submission" date="2019-01" db="EMBL/GenBank/DDBJ databases">
        <title>A chromosome-scale genome assembly of the yellow perch, Perca flavescens.</title>
        <authorList>
            <person name="Feron R."/>
            <person name="Morvezen R."/>
            <person name="Bestin A."/>
            <person name="Haffray P."/>
            <person name="Klopp C."/>
            <person name="Zahm M."/>
            <person name="Cabau C."/>
            <person name="Roques C."/>
            <person name="Donnadieu C."/>
            <person name="Bouchez O."/>
            <person name="Christie M."/>
            <person name="Larson W."/>
            <person name="Guiguen Y."/>
        </authorList>
    </citation>
    <scope>NUCLEOTIDE SEQUENCE [LARGE SCALE GENOMIC DNA]</scope>
    <source>
        <strain evidence="1">YP-PL-M2</strain>
        <tissue evidence="1">Blood</tissue>
    </source>
</reference>
<dbReference type="AlphaFoldDB" id="A0A484DFK3"/>
<gene>
    <name evidence="1" type="ORF">EPR50_G00033790</name>
</gene>